<dbReference type="Pfam" id="PF01636">
    <property type="entry name" value="APH"/>
    <property type="match status" value="1"/>
</dbReference>
<dbReference type="InterPro" id="IPR002575">
    <property type="entry name" value="Aminoglycoside_PTrfase"/>
</dbReference>
<dbReference type="PANTHER" id="PTHR21064">
    <property type="entry name" value="AMINOGLYCOSIDE PHOSPHOTRANSFERASE DOMAIN-CONTAINING PROTEIN-RELATED"/>
    <property type="match status" value="1"/>
</dbReference>
<dbReference type="Proteomes" id="UP000275461">
    <property type="component" value="Unassembled WGS sequence"/>
</dbReference>
<feature type="domain" description="Aminoglycoside phosphotransferase" evidence="2">
    <location>
        <begin position="44"/>
        <end position="280"/>
    </location>
</feature>
<proteinExistence type="inferred from homology"/>
<dbReference type="RefSeq" id="WP_121441965.1">
    <property type="nucleotide sequence ID" value="NZ_RCDA01000001.1"/>
</dbReference>
<gene>
    <name evidence="3" type="ORF">DFR31_1504</name>
</gene>
<dbReference type="OrthoDB" id="9801052at2"/>
<comment type="caution">
    <text evidence="3">The sequence shown here is derived from an EMBL/GenBank/DDBJ whole genome shotgun (WGS) entry which is preliminary data.</text>
</comment>
<protein>
    <submittedName>
        <fullName evidence="3">Ser/Thr protein kinase RdoA (MazF antagonist)</fullName>
    </submittedName>
</protein>
<evidence type="ECO:0000256" key="1">
    <source>
        <dbReference type="ARBA" id="ARBA00038240"/>
    </source>
</evidence>
<keyword evidence="3" id="KW-0418">Kinase</keyword>
<comment type="similarity">
    <text evidence="1">Belongs to the pseudomonas-type ThrB family.</text>
</comment>
<dbReference type="InterPro" id="IPR011009">
    <property type="entry name" value="Kinase-like_dom_sf"/>
</dbReference>
<dbReference type="GO" id="GO:0009088">
    <property type="term" value="P:threonine biosynthetic process"/>
    <property type="evidence" value="ECO:0007669"/>
    <property type="project" value="TreeGrafter"/>
</dbReference>
<accession>A0A498CGV1</accession>
<evidence type="ECO:0000259" key="2">
    <source>
        <dbReference type="Pfam" id="PF01636"/>
    </source>
</evidence>
<sequence length="344" mass="38418">MSTQAELSLDPSDGLDAGFRVFAEAALSCWSLPAGTRLSLLSVSENGTYRVDAPGMDGPLVLRVHRTGYHSRDGVRTELAWMQALQDQAGVSTPQAVAGRDGAYIQEVAHPSGDDSRFVDLFHFIPGEAPDERELQGPFRRLGEVAGRMHHHARAWRRPEYFSRLVWDFDGCIGRRPNWGDWREGPGLDAEGRAVLEATASEIGRRLTRYGRSPRRYGLIHSDLRLANLLIHGDDTRVIDFDDCGLGWFMYDVASSVSFIETRDDLEALVTAWLAGYRRTASLEPEDLAEIPTFIMLRRMTLLAWLGTHAHTDMAIEQGDAFGRDTVALARRFMNGTLLPGYTR</sequence>
<reference evidence="3 4" key="1">
    <citation type="submission" date="2018-10" db="EMBL/GenBank/DDBJ databases">
        <title>Genomic Encyclopedia of Type Strains, Phase IV (KMG-IV): sequencing the most valuable type-strain genomes for metagenomic binning, comparative biology and taxonomic classification.</title>
        <authorList>
            <person name="Goeker M."/>
        </authorList>
    </citation>
    <scope>NUCLEOTIDE SEQUENCE [LARGE SCALE GENOMIC DNA]</scope>
    <source>
        <strain evidence="3 4">DSM 12769</strain>
    </source>
</reference>
<dbReference type="Gene3D" id="3.90.1200.10">
    <property type="match status" value="1"/>
</dbReference>
<evidence type="ECO:0000313" key="3">
    <source>
        <dbReference type="EMBL" id="RLK51561.1"/>
    </source>
</evidence>
<dbReference type="EMBL" id="RCDA01000001">
    <property type="protein sequence ID" value="RLK51561.1"/>
    <property type="molecule type" value="Genomic_DNA"/>
</dbReference>
<dbReference type="SUPFAM" id="SSF56112">
    <property type="entry name" value="Protein kinase-like (PK-like)"/>
    <property type="match status" value="1"/>
</dbReference>
<dbReference type="PANTHER" id="PTHR21064:SF6">
    <property type="entry name" value="AMINOGLYCOSIDE PHOSPHOTRANSFERASE DOMAIN-CONTAINING PROTEIN"/>
    <property type="match status" value="1"/>
</dbReference>
<organism evidence="3 4">
    <name type="scientific">Alkalispirillum mobile</name>
    <dbReference type="NCBI Taxonomy" id="85925"/>
    <lineage>
        <taxon>Bacteria</taxon>
        <taxon>Pseudomonadati</taxon>
        <taxon>Pseudomonadota</taxon>
        <taxon>Gammaproteobacteria</taxon>
        <taxon>Chromatiales</taxon>
        <taxon>Ectothiorhodospiraceae</taxon>
        <taxon>Alkalispirillum</taxon>
    </lineage>
</organism>
<dbReference type="GO" id="GO:0004413">
    <property type="term" value="F:homoserine kinase activity"/>
    <property type="evidence" value="ECO:0007669"/>
    <property type="project" value="TreeGrafter"/>
</dbReference>
<dbReference type="AlphaFoldDB" id="A0A498CGV1"/>
<name>A0A498CGV1_9GAMM</name>
<evidence type="ECO:0000313" key="4">
    <source>
        <dbReference type="Proteomes" id="UP000275461"/>
    </source>
</evidence>
<keyword evidence="4" id="KW-1185">Reference proteome</keyword>
<keyword evidence="3" id="KW-0808">Transferase</keyword>
<dbReference type="InterPro" id="IPR050249">
    <property type="entry name" value="Pseudomonas-type_ThrB"/>
</dbReference>